<organism evidence="1 2">
    <name type="scientific">Tricholomella constricta</name>
    <dbReference type="NCBI Taxonomy" id="117010"/>
    <lineage>
        <taxon>Eukaryota</taxon>
        <taxon>Fungi</taxon>
        <taxon>Dikarya</taxon>
        <taxon>Basidiomycota</taxon>
        <taxon>Agaricomycotina</taxon>
        <taxon>Agaricomycetes</taxon>
        <taxon>Agaricomycetidae</taxon>
        <taxon>Agaricales</taxon>
        <taxon>Tricholomatineae</taxon>
        <taxon>Lyophyllaceae</taxon>
        <taxon>Tricholomella</taxon>
    </lineage>
</organism>
<name>A0A8H5M393_9AGAR</name>
<gene>
    <name evidence="1" type="ORF">D9615_005891</name>
</gene>
<accession>A0A8H5M393</accession>
<proteinExistence type="predicted"/>
<comment type="caution">
    <text evidence="1">The sequence shown here is derived from an EMBL/GenBank/DDBJ whole genome shotgun (WGS) entry which is preliminary data.</text>
</comment>
<keyword evidence="2" id="KW-1185">Reference proteome</keyword>
<dbReference type="Proteomes" id="UP000565441">
    <property type="component" value="Unassembled WGS sequence"/>
</dbReference>
<evidence type="ECO:0000313" key="1">
    <source>
        <dbReference type="EMBL" id="KAF5379101.1"/>
    </source>
</evidence>
<protein>
    <submittedName>
        <fullName evidence="1">Uncharacterized protein</fullName>
    </submittedName>
</protein>
<sequence>MILPELTSITPSYIIVIEMSAHNLEGPLTTDSLGTKGLPFVPGSLHLTTSKHTGRYDATATVEPENMRIEPGMFVSTKEPVPNYLPPQWSAHVHPEGQLYFYRHAELRVVTEAYIYAPQIMEKVIHWVREIEALLLRKQVVLSDDIELFLQIDDNDCAYYFIDHLSHTEFWLDAADTETLCLLPAVTPSHLRLALQELYWIHVEYFPMHTKGLAPSVIEELITIFSHALADHMTSRTSTFPYAESDCAKFLKLLRGSRSQVRDGHTICVIARLWHLITIDSQRTTGNNTPASLETKPFWLIPPKRAVGFKP</sequence>
<dbReference type="EMBL" id="JAACJP010000017">
    <property type="protein sequence ID" value="KAF5379101.1"/>
    <property type="molecule type" value="Genomic_DNA"/>
</dbReference>
<dbReference type="AlphaFoldDB" id="A0A8H5M393"/>
<evidence type="ECO:0000313" key="2">
    <source>
        <dbReference type="Proteomes" id="UP000565441"/>
    </source>
</evidence>
<dbReference type="OrthoDB" id="2674421at2759"/>
<reference evidence="1 2" key="1">
    <citation type="journal article" date="2020" name="ISME J.">
        <title>Uncovering the hidden diversity of litter-decomposition mechanisms in mushroom-forming fungi.</title>
        <authorList>
            <person name="Floudas D."/>
            <person name="Bentzer J."/>
            <person name="Ahren D."/>
            <person name="Johansson T."/>
            <person name="Persson P."/>
            <person name="Tunlid A."/>
        </authorList>
    </citation>
    <scope>NUCLEOTIDE SEQUENCE [LARGE SCALE GENOMIC DNA]</scope>
    <source>
        <strain evidence="1 2">CBS 661.87</strain>
    </source>
</reference>